<dbReference type="OrthoDB" id="3231188at2759"/>
<proteinExistence type="predicted"/>
<dbReference type="RefSeq" id="XP_036635608.1">
    <property type="nucleotide sequence ID" value="XM_036769763.1"/>
</dbReference>
<dbReference type="Proteomes" id="UP000623687">
    <property type="component" value="Unassembled WGS sequence"/>
</dbReference>
<keyword evidence="3" id="KW-1185">Reference proteome</keyword>
<sequence>MPNPDSFSDSDPSDTDVAAVDLSLPGPEASPGTLRKRLEDMQLQLAALVVDKDKAARENATLVAENMDKRGRAKKSVSMSIPDADDAKELGKKLAIMCEAWSDSNSFLKPRPDLHPNSEERYSTFETYKLGITSAIYDFLPKKYHSFLQSRNDWCSLLRRKQGEGRADALKYLKRAAPLIFKEYPIPASDWASPATRASSTIIQSLLKFPGDKKYPEVPPLVYPNLEASPKRVFCNPIIGRVLRVILFGFASLDKPTVHTSTLGKLWGINELTPASLAFAVIAAVFLLSPDSSLNETGLVSLIPYREYYYKLKGTLMLHADSAPIRKAFRIHQEIVFAGITYDSAASEAVNAAPEGQHGVSSLCEALRDIDSDDDDDETILHTGTRHVELETFDLSNVTESDGDEPADPPIDAAFAAPLEQPTLTTTPAAHDTPISANPKRGGNKKGRVGGRGRGTGRGANHAEVNQDVAPPRRVSGRTRAS</sequence>
<dbReference type="VEuPathDB" id="FungiDB:PC9H_000100"/>
<feature type="compositionally biased region" description="Low complexity" evidence="1">
    <location>
        <begin position="1"/>
        <end position="10"/>
    </location>
</feature>
<dbReference type="InterPro" id="IPR046521">
    <property type="entry name" value="DUF6698"/>
</dbReference>
<dbReference type="GeneID" id="59369941"/>
<feature type="region of interest" description="Disordered" evidence="1">
    <location>
        <begin position="1"/>
        <end position="33"/>
    </location>
</feature>
<feature type="compositionally biased region" description="Basic residues" evidence="1">
    <location>
        <begin position="442"/>
        <end position="451"/>
    </location>
</feature>
<dbReference type="AlphaFoldDB" id="A0A8H7A2W8"/>
<name>A0A8H7A2W8_PLEOS</name>
<organism evidence="2 3">
    <name type="scientific">Pleurotus ostreatus</name>
    <name type="common">Oyster mushroom</name>
    <name type="synonym">White-rot fungus</name>
    <dbReference type="NCBI Taxonomy" id="5322"/>
    <lineage>
        <taxon>Eukaryota</taxon>
        <taxon>Fungi</taxon>
        <taxon>Dikarya</taxon>
        <taxon>Basidiomycota</taxon>
        <taxon>Agaricomycotina</taxon>
        <taxon>Agaricomycetes</taxon>
        <taxon>Agaricomycetidae</taxon>
        <taxon>Agaricales</taxon>
        <taxon>Pleurotineae</taxon>
        <taxon>Pleurotaceae</taxon>
        <taxon>Pleurotus</taxon>
    </lineage>
</organism>
<accession>A0A8H7A2W8</accession>
<evidence type="ECO:0000256" key="1">
    <source>
        <dbReference type="SAM" id="MobiDB-lite"/>
    </source>
</evidence>
<comment type="caution">
    <text evidence="2">The sequence shown here is derived from an EMBL/GenBank/DDBJ whole genome shotgun (WGS) entry which is preliminary data.</text>
</comment>
<feature type="region of interest" description="Disordered" evidence="1">
    <location>
        <begin position="424"/>
        <end position="482"/>
    </location>
</feature>
<evidence type="ECO:0000313" key="3">
    <source>
        <dbReference type="Proteomes" id="UP000623687"/>
    </source>
</evidence>
<dbReference type="EMBL" id="JACETU010000001">
    <property type="protein sequence ID" value="KAF7439764.1"/>
    <property type="molecule type" value="Genomic_DNA"/>
</dbReference>
<protein>
    <submittedName>
        <fullName evidence="2">Uncharacterized protein</fullName>
    </submittedName>
</protein>
<evidence type="ECO:0000313" key="2">
    <source>
        <dbReference type="EMBL" id="KAF7439764.1"/>
    </source>
</evidence>
<reference evidence="2" key="1">
    <citation type="submission" date="2019-07" db="EMBL/GenBank/DDBJ databases">
        <authorList>
            <person name="Palmer J.M."/>
        </authorList>
    </citation>
    <scope>NUCLEOTIDE SEQUENCE</scope>
    <source>
        <strain evidence="2">PC9</strain>
    </source>
</reference>
<gene>
    <name evidence="2" type="ORF">PC9H_000100</name>
</gene>
<dbReference type="Pfam" id="PF20414">
    <property type="entry name" value="DUF6698"/>
    <property type="match status" value="1"/>
</dbReference>